<feature type="domain" description="Knr4/Smi1-like" evidence="2">
    <location>
        <begin position="37"/>
        <end position="162"/>
    </location>
</feature>
<evidence type="ECO:0000313" key="3">
    <source>
        <dbReference type="EMBL" id="MFC3961331.1"/>
    </source>
</evidence>
<protein>
    <recommendedName>
        <fullName evidence="2">Knr4/Smi1-like domain-containing protein</fullName>
    </recommendedName>
</protein>
<dbReference type="SMART" id="SM00860">
    <property type="entry name" value="SMI1_KNR4"/>
    <property type="match status" value="2"/>
</dbReference>
<dbReference type="RefSeq" id="WP_378611080.1">
    <property type="nucleotide sequence ID" value="NZ_JBHSAX010000004.1"/>
</dbReference>
<dbReference type="EMBL" id="JBHSAX010000004">
    <property type="protein sequence ID" value="MFC3961331.1"/>
    <property type="molecule type" value="Genomic_DNA"/>
</dbReference>
<evidence type="ECO:0000313" key="4">
    <source>
        <dbReference type="Proteomes" id="UP001595696"/>
    </source>
</evidence>
<dbReference type="InterPro" id="IPR018958">
    <property type="entry name" value="Knr4/Smi1-like_dom"/>
</dbReference>
<feature type="region of interest" description="Disordered" evidence="1">
    <location>
        <begin position="20"/>
        <end position="44"/>
    </location>
</feature>
<name>A0ABV8DMX0_9NOCA</name>
<gene>
    <name evidence="3" type="ORF">ACFO0B_04940</name>
</gene>
<reference evidence="4" key="1">
    <citation type="journal article" date="2019" name="Int. J. Syst. Evol. Microbiol.">
        <title>The Global Catalogue of Microorganisms (GCM) 10K type strain sequencing project: providing services to taxonomists for standard genome sequencing and annotation.</title>
        <authorList>
            <consortium name="The Broad Institute Genomics Platform"/>
            <consortium name="The Broad Institute Genome Sequencing Center for Infectious Disease"/>
            <person name="Wu L."/>
            <person name="Ma J."/>
        </authorList>
    </citation>
    <scope>NUCLEOTIDE SEQUENCE [LARGE SCALE GENOMIC DNA]</scope>
    <source>
        <strain evidence="4">CGMCC 4.7330</strain>
    </source>
</reference>
<accession>A0ABV8DMX0</accession>
<keyword evidence="4" id="KW-1185">Reference proteome</keyword>
<sequence>MAEPNTWQALLEAFAEQVRRRAEIDGAPAPGPPPRPGASPAELAAAEQRLGRPLDPGHRALLATADGWDGYADGAALLGTPDLGGERHGSAVAVLADFFAESEGRFPAALGIDPDPAVHTPVGDSAEDGYNRNLYLTPDGAAFELRARRPVLHPGLGALLRHRLREYTERVDRLMWGPEHGPWGRDVHLDPPPVDRIIAVMTALGRIADPEVPVQAGPPATPERLNRLERALGVSLRPEHRAVLLAADGLRYPGGQVLSVPEIRESVLVAQHTAAGDGRKRAARARISRVPRVPFALAGIALLGVDVRDGLVHDLLTGQPVAGPAGERDGTVLGHLLTECEALWRAAGRPPLHTLCVVL</sequence>
<feature type="domain" description="Knr4/Smi1-like" evidence="2">
    <location>
        <begin position="219"/>
        <end position="339"/>
    </location>
</feature>
<evidence type="ECO:0000256" key="1">
    <source>
        <dbReference type="SAM" id="MobiDB-lite"/>
    </source>
</evidence>
<comment type="caution">
    <text evidence="3">The sequence shown here is derived from an EMBL/GenBank/DDBJ whole genome shotgun (WGS) entry which is preliminary data.</text>
</comment>
<evidence type="ECO:0000259" key="2">
    <source>
        <dbReference type="SMART" id="SM00860"/>
    </source>
</evidence>
<organism evidence="3 4">
    <name type="scientific">Nocardia jiangsuensis</name>
    <dbReference type="NCBI Taxonomy" id="1691563"/>
    <lineage>
        <taxon>Bacteria</taxon>
        <taxon>Bacillati</taxon>
        <taxon>Actinomycetota</taxon>
        <taxon>Actinomycetes</taxon>
        <taxon>Mycobacteriales</taxon>
        <taxon>Nocardiaceae</taxon>
        <taxon>Nocardia</taxon>
    </lineage>
</organism>
<dbReference type="Proteomes" id="UP001595696">
    <property type="component" value="Unassembled WGS sequence"/>
</dbReference>
<proteinExistence type="predicted"/>